<sequence length="181" mass="20923">MNNIPEKDLFTIEVEYDNENLSVDIYNSIIKTVSELNGLQLLLITGDDKPPTEERNMADFELSISYVLTCQDQISKLVAAGEYSSAFLSLWLFAELLMERLTRQTSIPTERVSSILMIHHLYQQSIISQEQFETALQLDDLRDKLSQNYSKDLDVKQEIERLRDLVDDFIALEVRAYPLKV</sequence>
<accession>A0ABR8CFR3</accession>
<evidence type="ECO:0000313" key="1">
    <source>
        <dbReference type="EMBL" id="MBD2319225.1"/>
    </source>
</evidence>
<dbReference type="RefSeq" id="WP_190580980.1">
    <property type="nucleotide sequence ID" value="NZ_CAWPQU010000040.1"/>
</dbReference>
<comment type="caution">
    <text evidence="1">The sequence shown here is derived from an EMBL/GenBank/DDBJ whole genome shotgun (WGS) entry which is preliminary data.</text>
</comment>
<reference evidence="1 2" key="1">
    <citation type="journal article" date="2020" name="ISME J.">
        <title>Comparative genomics reveals insights into cyanobacterial evolution and habitat adaptation.</title>
        <authorList>
            <person name="Chen M.Y."/>
            <person name="Teng W.K."/>
            <person name="Zhao L."/>
            <person name="Hu C.X."/>
            <person name="Zhou Y.K."/>
            <person name="Han B.P."/>
            <person name="Song L.R."/>
            <person name="Shu W.S."/>
        </authorList>
    </citation>
    <scope>NUCLEOTIDE SEQUENCE [LARGE SCALE GENOMIC DNA]</scope>
    <source>
        <strain evidence="1 2">FACHB-1050</strain>
    </source>
</reference>
<gene>
    <name evidence="1" type="ORF">H6G05_20565</name>
</gene>
<proteinExistence type="predicted"/>
<organism evidence="1 2">
    <name type="scientific">Phormidium tenue FACHB-1050</name>
    <dbReference type="NCBI Taxonomy" id="2692857"/>
    <lineage>
        <taxon>Bacteria</taxon>
        <taxon>Bacillati</taxon>
        <taxon>Cyanobacteriota</taxon>
        <taxon>Cyanophyceae</taxon>
        <taxon>Oscillatoriophycideae</taxon>
        <taxon>Oscillatoriales</taxon>
        <taxon>Oscillatoriaceae</taxon>
        <taxon>Phormidium</taxon>
    </lineage>
</organism>
<dbReference type="EMBL" id="JACJQY010000045">
    <property type="protein sequence ID" value="MBD2319225.1"/>
    <property type="molecule type" value="Genomic_DNA"/>
</dbReference>
<dbReference type="Proteomes" id="UP000618445">
    <property type="component" value="Unassembled WGS sequence"/>
</dbReference>
<keyword evidence="2" id="KW-1185">Reference proteome</keyword>
<name>A0ABR8CFR3_9CYAN</name>
<evidence type="ECO:0000313" key="2">
    <source>
        <dbReference type="Proteomes" id="UP000618445"/>
    </source>
</evidence>
<protein>
    <submittedName>
        <fullName evidence="1">Uncharacterized protein</fullName>
    </submittedName>
</protein>